<keyword evidence="2" id="KW-1185">Reference proteome</keyword>
<organism evidence="1 2">
    <name type="scientific">Nocardia sputorum</name>
    <dbReference type="NCBI Taxonomy" id="2984338"/>
    <lineage>
        <taxon>Bacteria</taxon>
        <taxon>Bacillati</taxon>
        <taxon>Actinomycetota</taxon>
        <taxon>Actinomycetes</taxon>
        <taxon>Mycobacteriales</taxon>
        <taxon>Nocardiaceae</taxon>
        <taxon>Nocardia</taxon>
    </lineage>
</organism>
<reference evidence="1 2" key="1">
    <citation type="submission" date="2022-11" db="EMBL/GenBank/DDBJ databases">
        <title>Genome Sequencing of Nocardia sp. ON39_IFM12276 and assembly.</title>
        <authorList>
            <person name="Shimojima M."/>
            <person name="Toyokawa M."/>
            <person name="Uesaka K."/>
        </authorList>
    </citation>
    <scope>NUCLEOTIDE SEQUENCE [LARGE SCALE GENOMIC DNA]</scope>
    <source>
        <strain evidence="1 2">IFM 12276</strain>
    </source>
</reference>
<dbReference type="Proteomes" id="UP001317870">
    <property type="component" value="Chromosome"/>
</dbReference>
<accession>A0ABM8CZ73</accession>
<dbReference type="EMBL" id="AP026978">
    <property type="protein sequence ID" value="BDU00313.1"/>
    <property type="molecule type" value="Genomic_DNA"/>
</dbReference>
<proteinExistence type="predicted"/>
<evidence type="ECO:0000313" key="1">
    <source>
        <dbReference type="EMBL" id="BDU00313.1"/>
    </source>
</evidence>
<name>A0ABM8CZ73_9NOCA</name>
<sequence length="90" mass="10001">MDRETYKRRNVIERAFNKAKHWRAVATRYDKSAITYRAGVVLALIIEWLKSLGDTTLADVGQIVGVGRPVPCSRCNSTPERVAPPDVTSG</sequence>
<gene>
    <name evidence="1" type="ORF">IFM12276_33410</name>
</gene>
<evidence type="ECO:0000313" key="2">
    <source>
        <dbReference type="Proteomes" id="UP001317870"/>
    </source>
</evidence>
<protein>
    <recommendedName>
        <fullName evidence="3">Transposase DDE domain-containing protein</fullName>
    </recommendedName>
</protein>
<evidence type="ECO:0008006" key="3">
    <source>
        <dbReference type="Google" id="ProtNLM"/>
    </source>
</evidence>